<proteinExistence type="predicted"/>
<reference evidence="2" key="1">
    <citation type="submission" date="2023-10" db="EMBL/GenBank/DDBJ databases">
        <authorList>
            <person name="Chen Y."/>
            <person name="Shah S."/>
            <person name="Dougan E. K."/>
            <person name="Thang M."/>
            <person name="Chan C."/>
        </authorList>
    </citation>
    <scope>NUCLEOTIDE SEQUENCE [LARGE SCALE GENOMIC DNA]</scope>
</reference>
<evidence type="ECO:0000313" key="3">
    <source>
        <dbReference type="Proteomes" id="UP001189429"/>
    </source>
</evidence>
<sequence>MGRTAWFRTAKAQDAAQKEGLKRSWTREAGQAAGLSDEQREERMRERFRCAIDENAKDKKRFDPVTGHFGTGKQSDYHFIDRIHSSKLMAALDQLSKE</sequence>
<protein>
    <recommendedName>
        <fullName evidence="4">Pre-mRNA-splicing factor SYF2</fullName>
    </recommendedName>
</protein>
<keyword evidence="3" id="KW-1185">Reference proteome</keyword>
<dbReference type="Proteomes" id="UP001189429">
    <property type="component" value="Unassembled WGS sequence"/>
</dbReference>
<name>A0ABN9PHS6_9DINO</name>
<dbReference type="EMBL" id="CAUYUJ010000781">
    <property type="protein sequence ID" value="CAK0792528.1"/>
    <property type="molecule type" value="Genomic_DNA"/>
</dbReference>
<organism evidence="2 3">
    <name type="scientific">Prorocentrum cordatum</name>
    <dbReference type="NCBI Taxonomy" id="2364126"/>
    <lineage>
        <taxon>Eukaryota</taxon>
        <taxon>Sar</taxon>
        <taxon>Alveolata</taxon>
        <taxon>Dinophyceae</taxon>
        <taxon>Prorocentrales</taxon>
        <taxon>Prorocentraceae</taxon>
        <taxon>Prorocentrum</taxon>
    </lineage>
</organism>
<feature type="compositionally biased region" description="Basic and acidic residues" evidence="1">
    <location>
        <begin position="16"/>
        <end position="26"/>
    </location>
</feature>
<feature type="non-terminal residue" evidence="2">
    <location>
        <position position="98"/>
    </location>
</feature>
<evidence type="ECO:0000313" key="2">
    <source>
        <dbReference type="EMBL" id="CAK0792528.1"/>
    </source>
</evidence>
<gene>
    <name evidence="2" type="ORF">PCOR1329_LOCUS3088</name>
</gene>
<feature type="region of interest" description="Disordered" evidence="1">
    <location>
        <begin position="1"/>
        <end position="43"/>
    </location>
</feature>
<evidence type="ECO:0008006" key="4">
    <source>
        <dbReference type="Google" id="ProtNLM"/>
    </source>
</evidence>
<accession>A0ABN9PHS6</accession>
<evidence type="ECO:0000256" key="1">
    <source>
        <dbReference type="SAM" id="MobiDB-lite"/>
    </source>
</evidence>
<comment type="caution">
    <text evidence="2">The sequence shown here is derived from an EMBL/GenBank/DDBJ whole genome shotgun (WGS) entry which is preliminary data.</text>
</comment>